<dbReference type="InterPro" id="IPR000755">
    <property type="entry name" value="A_A_dipeptidase"/>
</dbReference>
<evidence type="ECO:0000256" key="5">
    <source>
        <dbReference type="ARBA" id="ARBA00022833"/>
    </source>
</evidence>
<dbReference type="GO" id="GO:0071555">
    <property type="term" value="P:cell wall organization"/>
    <property type="evidence" value="ECO:0007669"/>
    <property type="project" value="UniProtKB-KW"/>
</dbReference>
<comment type="cofactor">
    <cofactor evidence="9">
        <name>Zn(2+)</name>
        <dbReference type="ChEBI" id="CHEBI:29105"/>
    </cofactor>
    <text evidence="9">Binds 1 zinc ion per subunit.</text>
</comment>
<accession>A0A085VQ14</accession>
<dbReference type="PANTHER" id="PTHR43126">
    <property type="entry name" value="D-ALANYL-D-ALANINE DIPEPTIDASE"/>
    <property type="match status" value="1"/>
</dbReference>
<dbReference type="GO" id="GO:0008237">
    <property type="term" value="F:metallopeptidase activity"/>
    <property type="evidence" value="ECO:0007669"/>
    <property type="project" value="UniProtKB-KW"/>
</dbReference>
<dbReference type="RefSeq" id="WP_032625869.1">
    <property type="nucleotide sequence ID" value="NZ_JPQU01000017.1"/>
</dbReference>
<comment type="function">
    <text evidence="9 10">Catalyzes hydrolysis of the D-alanyl-D-alanine dipeptide.</text>
</comment>
<dbReference type="InterPro" id="IPR009045">
    <property type="entry name" value="Zn_M74/Hedgehog-like"/>
</dbReference>
<evidence type="ECO:0000313" key="11">
    <source>
        <dbReference type="EMBL" id="KFE57527.1"/>
    </source>
</evidence>
<dbReference type="GO" id="GO:0006508">
    <property type="term" value="P:proteolysis"/>
    <property type="evidence" value="ECO:0007669"/>
    <property type="project" value="UniProtKB-KW"/>
</dbReference>
<evidence type="ECO:0000256" key="10">
    <source>
        <dbReference type="PIRNR" id="PIRNR026671"/>
    </source>
</evidence>
<dbReference type="OrthoDB" id="9801430at2"/>
<dbReference type="HAMAP" id="MF_01924">
    <property type="entry name" value="A_A_dipeptidase"/>
    <property type="match status" value="1"/>
</dbReference>
<feature type="site" description="Transition state stabilizer" evidence="9">
    <location>
        <position position="70"/>
    </location>
</feature>
<keyword evidence="2 9" id="KW-0645">Protease</keyword>
<sequence length="185" mass="20688">MNNTPLIEIDAKALRVEIDLVYAGADNLAGKQIYQDPRCLLHPDAEVCLRKASQLAQQAGLTLRILDAYRPPYAQYLLWAALPNAEYVRDPALGSHHSRGVAVDLTLIDAKGNALDMGTGFDDMREKSHQFHIDLPPHVQQNRLMLLGIMLASGFTYIDSEWWHYELPDAEAYPLIDDQSVAPAH</sequence>
<proteinExistence type="inferred from homology"/>
<feature type="active site" description="Proton donor/acceptor" evidence="9">
    <location>
        <position position="161"/>
    </location>
</feature>
<dbReference type="NCBIfam" id="NF007557">
    <property type="entry name" value="PRK10178.1"/>
    <property type="match status" value="1"/>
</dbReference>
<evidence type="ECO:0000256" key="7">
    <source>
        <dbReference type="ARBA" id="ARBA00023049"/>
    </source>
</evidence>
<feature type="binding site" evidence="9">
    <location>
        <position position="97"/>
    </location>
    <ligand>
        <name>Zn(2+)</name>
        <dbReference type="ChEBI" id="CHEBI:29105"/>
        <note>catalytic</note>
    </ligand>
</feature>
<organism evidence="11 12">
    <name type="scientific">Pseudomonas syringae</name>
    <dbReference type="NCBI Taxonomy" id="317"/>
    <lineage>
        <taxon>Bacteria</taxon>
        <taxon>Pseudomonadati</taxon>
        <taxon>Pseudomonadota</taxon>
        <taxon>Gammaproteobacteria</taxon>
        <taxon>Pseudomonadales</taxon>
        <taxon>Pseudomonadaceae</taxon>
        <taxon>Pseudomonas</taxon>
    </lineage>
</organism>
<keyword evidence="7 9" id="KW-0482">Metalloprotease</keyword>
<comment type="caution">
    <text evidence="11">The sequence shown here is derived from an EMBL/GenBank/DDBJ whole genome shotgun (WGS) entry which is preliminary data.</text>
</comment>
<comment type="similarity">
    <text evidence="9 10">Belongs to the peptidase M15D family.</text>
</comment>
<dbReference type="AlphaFoldDB" id="A0A085VQ14"/>
<evidence type="ECO:0000256" key="2">
    <source>
        <dbReference type="ARBA" id="ARBA00022670"/>
    </source>
</evidence>
<dbReference type="GO" id="GO:0008270">
    <property type="term" value="F:zinc ion binding"/>
    <property type="evidence" value="ECO:0007669"/>
    <property type="project" value="UniProtKB-UniRule"/>
</dbReference>
<dbReference type="EC" id="3.4.13.22" evidence="9 10"/>
<keyword evidence="3 9" id="KW-0479">Metal-binding</keyword>
<gene>
    <name evidence="9" type="primary">ddpX</name>
    <name evidence="11" type="ORF">IV01_02925</name>
</gene>
<dbReference type="PANTHER" id="PTHR43126:SF1">
    <property type="entry name" value="D-ALANYL-D-ALANINE DIPEPTIDASE"/>
    <property type="match status" value="1"/>
</dbReference>
<evidence type="ECO:0000256" key="1">
    <source>
        <dbReference type="ARBA" id="ARBA00001362"/>
    </source>
</evidence>
<evidence type="ECO:0000313" key="12">
    <source>
        <dbReference type="Proteomes" id="UP000028631"/>
    </source>
</evidence>
<dbReference type="PIRSF" id="PIRSF026671">
    <property type="entry name" value="AA_dipeptidase"/>
    <property type="match status" value="1"/>
</dbReference>
<evidence type="ECO:0000256" key="4">
    <source>
        <dbReference type="ARBA" id="ARBA00022801"/>
    </source>
</evidence>
<keyword evidence="8 10" id="KW-0961">Cell wall biogenesis/degradation</keyword>
<dbReference type="Gene3D" id="3.30.1380.10">
    <property type="match status" value="1"/>
</dbReference>
<evidence type="ECO:0000256" key="9">
    <source>
        <dbReference type="HAMAP-Rule" id="MF_01924"/>
    </source>
</evidence>
<keyword evidence="6 9" id="KW-0224">Dipeptidase</keyword>
<keyword evidence="4 9" id="KW-0378">Hydrolase</keyword>
<comment type="catalytic activity">
    <reaction evidence="1 9 10">
        <text>D-alanyl-D-alanine + H2O = 2 D-alanine</text>
        <dbReference type="Rhea" id="RHEA:20661"/>
        <dbReference type="ChEBI" id="CHEBI:15377"/>
        <dbReference type="ChEBI" id="CHEBI:57416"/>
        <dbReference type="ChEBI" id="CHEBI:57822"/>
        <dbReference type="EC" id="3.4.13.22"/>
    </reaction>
</comment>
<dbReference type="GO" id="GO:0160237">
    <property type="term" value="F:D-Ala-D-Ala dipeptidase activity"/>
    <property type="evidence" value="ECO:0007669"/>
    <property type="project" value="UniProtKB-EC"/>
</dbReference>
<evidence type="ECO:0000256" key="3">
    <source>
        <dbReference type="ARBA" id="ARBA00022723"/>
    </source>
</evidence>
<name>A0A085VQ14_PSESX</name>
<feature type="binding site" evidence="9">
    <location>
        <position position="164"/>
    </location>
    <ligand>
        <name>Zn(2+)</name>
        <dbReference type="ChEBI" id="CHEBI:29105"/>
        <note>catalytic</note>
    </ligand>
</feature>
<evidence type="ECO:0000256" key="8">
    <source>
        <dbReference type="ARBA" id="ARBA00023316"/>
    </source>
</evidence>
<dbReference type="Proteomes" id="UP000028631">
    <property type="component" value="Unassembled WGS sequence"/>
</dbReference>
<dbReference type="Pfam" id="PF01427">
    <property type="entry name" value="Peptidase_M15"/>
    <property type="match status" value="1"/>
</dbReference>
<dbReference type="CDD" id="cd14840">
    <property type="entry name" value="D-Ala-D-Ala_dipeptidase_Aad"/>
    <property type="match status" value="1"/>
</dbReference>
<feature type="binding site" evidence="9">
    <location>
        <position position="104"/>
    </location>
    <ligand>
        <name>Zn(2+)</name>
        <dbReference type="ChEBI" id="CHEBI:29105"/>
        <note>catalytic</note>
    </ligand>
</feature>
<keyword evidence="5 9" id="KW-0862">Zinc</keyword>
<protein>
    <recommendedName>
        <fullName evidence="9 10">D-alanyl-D-alanine dipeptidase</fullName>
        <shortName evidence="9 10">D-Ala-D-Ala dipeptidase</shortName>
        <ecNumber evidence="9 10">3.4.13.22</ecNumber>
    </recommendedName>
</protein>
<dbReference type="PATRIC" id="fig|317.175.peg.613"/>
<keyword evidence="12" id="KW-1185">Reference proteome</keyword>
<reference evidence="11 12" key="1">
    <citation type="submission" date="2014-07" db="EMBL/GenBank/DDBJ databases">
        <title>Draft Genome Sequences of Environmental Pseudomonas syringae strains.</title>
        <authorList>
            <person name="Baltrus D.A."/>
            <person name="Berge O."/>
            <person name="Morris C."/>
        </authorList>
    </citation>
    <scope>NUCLEOTIDE SEQUENCE [LARGE SCALE GENOMIC DNA]</scope>
    <source>
        <strain evidence="11 12">GAW0119</strain>
    </source>
</reference>
<evidence type="ECO:0000256" key="6">
    <source>
        <dbReference type="ARBA" id="ARBA00022997"/>
    </source>
</evidence>
<dbReference type="EMBL" id="JPQU01000017">
    <property type="protein sequence ID" value="KFE57527.1"/>
    <property type="molecule type" value="Genomic_DNA"/>
</dbReference>
<dbReference type="SUPFAM" id="SSF55166">
    <property type="entry name" value="Hedgehog/DD-peptidase"/>
    <property type="match status" value="1"/>
</dbReference>